<evidence type="ECO:0000259" key="6">
    <source>
        <dbReference type="PROSITE" id="PS50977"/>
    </source>
</evidence>
<accession>A0ABT5KJM9</accession>
<keyword evidence="3 5" id="KW-0238">DNA-binding</keyword>
<dbReference type="PROSITE" id="PS01081">
    <property type="entry name" value="HTH_TETR_1"/>
    <property type="match status" value="1"/>
</dbReference>
<reference evidence="7 8" key="1">
    <citation type="submission" date="2022-10" db="EMBL/GenBank/DDBJ databases">
        <title>Paucibacter sp. hw1 Genome sequencing.</title>
        <authorList>
            <person name="Park S."/>
        </authorList>
    </citation>
    <scope>NUCLEOTIDE SEQUENCE [LARGE SCALE GENOMIC DNA]</scope>
    <source>
        <strain evidence="8">hw1</strain>
    </source>
</reference>
<dbReference type="InterPro" id="IPR023772">
    <property type="entry name" value="DNA-bd_HTH_TetR-type_CS"/>
</dbReference>
<proteinExistence type="predicted"/>
<dbReference type="SUPFAM" id="SSF46689">
    <property type="entry name" value="Homeodomain-like"/>
    <property type="match status" value="1"/>
</dbReference>
<feature type="DNA-binding region" description="H-T-H motif" evidence="5">
    <location>
        <begin position="40"/>
        <end position="59"/>
    </location>
</feature>
<dbReference type="EMBL" id="JAQQXT010000017">
    <property type="protein sequence ID" value="MDC8774133.1"/>
    <property type="molecule type" value="Genomic_DNA"/>
</dbReference>
<evidence type="ECO:0000313" key="8">
    <source>
        <dbReference type="Proteomes" id="UP001221189"/>
    </source>
</evidence>
<sequence>MSTEAPKIKRSAGRPRAFDRQLALEIALDLFWRRGFEGTSTTELTAAMSISQPSLYAAFGSKEGLYREALDLYVLRYGARVQQLLDAKAAAKETLAALLAHFAQQYTDPGHAPGCMIAGGALQGGPASGELLAQMVMLRQAAQAGIRLRLERALSEGELPKRTDAAGLAGYFAMVIQGMAVQAHDGATMATLKRQAKLAMAAWPDFSPG</sequence>
<evidence type="ECO:0000256" key="5">
    <source>
        <dbReference type="PROSITE-ProRule" id="PRU00335"/>
    </source>
</evidence>
<evidence type="ECO:0000256" key="2">
    <source>
        <dbReference type="ARBA" id="ARBA00023015"/>
    </source>
</evidence>
<dbReference type="SUPFAM" id="SSF48498">
    <property type="entry name" value="Tetracyclin repressor-like, C-terminal domain"/>
    <property type="match status" value="1"/>
</dbReference>
<gene>
    <name evidence="7" type="ORF">PRZ03_21435</name>
</gene>
<dbReference type="PANTHER" id="PTHR47506">
    <property type="entry name" value="TRANSCRIPTIONAL REGULATORY PROTEIN"/>
    <property type="match status" value="1"/>
</dbReference>
<evidence type="ECO:0000256" key="4">
    <source>
        <dbReference type="ARBA" id="ARBA00023163"/>
    </source>
</evidence>
<dbReference type="Pfam" id="PF00440">
    <property type="entry name" value="TetR_N"/>
    <property type="match status" value="1"/>
</dbReference>
<dbReference type="PANTHER" id="PTHR47506:SF1">
    <property type="entry name" value="HTH-TYPE TRANSCRIPTIONAL REGULATOR YJDC"/>
    <property type="match status" value="1"/>
</dbReference>
<protein>
    <submittedName>
        <fullName evidence="7">TetR/AcrR family transcriptional regulator</fullName>
    </submittedName>
</protein>
<feature type="domain" description="HTH tetR-type" evidence="6">
    <location>
        <begin position="17"/>
        <end position="77"/>
    </location>
</feature>
<dbReference type="PROSITE" id="PS50977">
    <property type="entry name" value="HTH_TETR_2"/>
    <property type="match status" value="1"/>
</dbReference>
<keyword evidence="4" id="KW-0804">Transcription</keyword>
<dbReference type="RefSeq" id="WP_273602180.1">
    <property type="nucleotide sequence ID" value="NZ_JAQQXT010000017.1"/>
</dbReference>
<dbReference type="Proteomes" id="UP001221189">
    <property type="component" value="Unassembled WGS sequence"/>
</dbReference>
<evidence type="ECO:0000256" key="3">
    <source>
        <dbReference type="ARBA" id="ARBA00023125"/>
    </source>
</evidence>
<evidence type="ECO:0000313" key="7">
    <source>
        <dbReference type="EMBL" id="MDC8774133.1"/>
    </source>
</evidence>
<dbReference type="Gene3D" id="1.10.357.10">
    <property type="entry name" value="Tetracycline Repressor, domain 2"/>
    <property type="match status" value="1"/>
</dbReference>
<dbReference type="Gene3D" id="1.10.10.60">
    <property type="entry name" value="Homeodomain-like"/>
    <property type="match status" value="1"/>
</dbReference>
<keyword evidence="2" id="KW-0805">Transcription regulation</keyword>
<dbReference type="Pfam" id="PF16925">
    <property type="entry name" value="TetR_C_13"/>
    <property type="match status" value="1"/>
</dbReference>
<keyword evidence="1" id="KW-0678">Repressor</keyword>
<dbReference type="InterPro" id="IPR001647">
    <property type="entry name" value="HTH_TetR"/>
</dbReference>
<comment type="caution">
    <text evidence="7">The sequence shown here is derived from an EMBL/GenBank/DDBJ whole genome shotgun (WGS) entry which is preliminary data.</text>
</comment>
<dbReference type="InterPro" id="IPR036271">
    <property type="entry name" value="Tet_transcr_reg_TetR-rel_C_sf"/>
</dbReference>
<evidence type="ECO:0000256" key="1">
    <source>
        <dbReference type="ARBA" id="ARBA00022491"/>
    </source>
</evidence>
<name>A0ABT5KJM9_9BURK</name>
<dbReference type="InterPro" id="IPR011075">
    <property type="entry name" value="TetR_C"/>
</dbReference>
<keyword evidence="8" id="KW-1185">Reference proteome</keyword>
<dbReference type="InterPro" id="IPR009057">
    <property type="entry name" value="Homeodomain-like_sf"/>
</dbReference>
<organism evidence="7 8">
    <name type="scientific">Roseateles albus</name>
    <dbReference type="NCBI Taxonomy" id="2987525"/>
    <lineage>
        <taxon>Bacteria</taxon>
        <taxon>Pseudomonadati</taxon>
        <taxon>Pseudomonadota</taxon>
        <taxon>Betaproteobacteria</taxon>
        <taxon>Burkholderiales</taxon>
        <taxon>Sphaerotilaceae</taxon>
        <taxon>Roseateles</taxon>
    </lineage>
</organism>